<dbReference type="InterPro" id="IPR000792">
    <property type="entry name" value="Tscrpt_reg_LuxR_C"/>
</dbReference>
<dbReference type="Gene3D" id="3.40.50.2300">
    <property type="match status" value="1"/>
</dbReference>
<evidence type="ECO:0000256" key="1">
    <source>
        <dbReference type="ARBA" id="ARBA00022553"/>
    </source>
</evidence>
<dbReference type="Pfam" id="PF00072">
    <property type="entry name" value="Response_reg"/>
    <property type="match status" value="1"/>
</dbReference>
<dbReference type="SUPFAM" id="SSF46894">
    <property type="entry name" value="C-terminal effector domain of the bipartite response regulators"/>
    <property type="match status" value="1"/>
</dbReference>
<evidence type="ECO:0000256" key="2">
    <source>
        <dbReference type="ARBA" id="ARBA00023015"/>
    </source>
</evidence>
<sequence length="220" mass="24641">MKQKLKVLLADDHKLLRSGLKLLLQRNPGMQVVGEAADGEQTIQLFEQLQPDILLLDLSMPNMDGIECLKEIKSRYPEAKVIVLTMHEDENYIKRAMQAGASAYVPKSAADTDLFTAIEAVQAGGIYLSQQDSNVLLNVLLNREQEAIDKKAPYVLLSPREREVLRLVAHGYSLAEVAERLALSIKTVDTYKVRLMEKLKATKRSQLVSYALKYGLLSTE</sequence>
<keyword evidence="2" id="KW-0805">Transcription regulation</keyword>
<dbReference type="InterPro" id="IPR058245">
    <property type="entry name" value="NreC/VraR/RcsB-like_REC"/>
</dbReference>
<keyword evidence="3" id="KW-0238">DNA-binding</keyword>
<dbReference type="PRINTS" id="PR00038">
    <property type="entry name" value="HTHLUXR"/>
</dbReference>
<evidence type="ECO:0000256" key="5">
    <source>
        <dbReference type="PROSITE-ProRule" id="PRU00169"/>
    </source>
</evidence>
<evidence type="ECO:0000259" key="7">
    <source>
        <dbReference type="PROSITE" id="PS50110"/>
    </source>
</evidence>
<evidence type="ECO:0000256" key="4">
    <source>
        <dbReference type="ARBA" id="ARBA00023163"/>
    </source>
</evidence>
<name>A0ABZ3J9R8_SPOA4</name>
<organism evidence="8 9">
    <name type="scientific">Sporomusa acidovorans (strain ATCC 49682 / DSM 3132 / Mol)</name>
    <dbReference type="NCBI Taxonomy" id="1123286"/>
    <lineage>
        <taxon>Bacteria</taxon>
        <taxon>Bacillati</taxon>
        <taxon>Bacillota</taxon>
        <taxon>Negativicutes</taxon>
        <taxon>Selenomonadales</taxon>
        <taxon>Sporomusaceae</taxon>
        <taxon>Sporomusa</taxon>
    </lineage>
</organism>
<evidence type="ECO:0000313" key="8">
    <source>
        <dbReference type="EMBL" id="XFO74871.1"/>
    </source>
</evidence>
<dbReference type="PROSITE" id="PS50043">
    <property type="entry name" value="HTH_LUXR_2"/>
    <property type="match status" value="1"/>
</dbReference>
<accession>A0ABZ3J9R8</accession>
<keyword evidence="1 5" id="KW-0597">Phosphoprotein</keyword>
<dbReference type="InterPro" id="IPR039420">
    <property type="entry name" value="WalR-like"/>
</dbReference>
<dbReference type="InterPro" id="IPR011006">
    <property type="entry name" value="CheY-like_superfamily"/>
</dbReference>
<dbReference type="PANTHER" id="PTHR43214">
    <property type="entry name" value="TWO-COMPONENT RESPONSE REGULATOR"/>
    <property type="match status" value="1"/>
</dbReference>
<feature type="domain" description="HTH luxR-type" evidence="6">
    <location>
        <begin position="150"/>
        <end position="215"/>
    </location>
</feature>
<evidence type="ECO:0000259" key="6">
    <source>
        <dbReference type="PROSITE" id="PS50043"/>
    </source>
</evidence>
<dbReference type="InterPro" id="IPR016032">
    <property type="entry name" value="Sig_transdc_resp-reg_C-effctor"/>
</dbReference>
<dbReference type="SMART" id="SM00421">
    <property type="entry name" value="HTH_LUXR"/>
    <property type="match status" value="1"/>
</dbReference>
<dbReference type="Proteomes" id="UP000216052">
    <property type="component" value="Chromosome"/>
</dbReference>
<dbReference type="CDD" id="cd17535">
    <property type="entry name" value="REC_NarL-like"/>
    <property type="match status" value="1"/>
</dbReference>
<keyword evidence="9" id="KW-1185">Reference proteome</keyword>
<dbReference type="Pfam" id="PF00196">
    <property type="entry name" value="GerE"/>
    <property type="match status" value="1"/>
</dbReference>
<dbReference type="SMART" id="SM00448">
    <property type="entry name" value="REC"/>
    <property type="match status" value="1"/>
</dbReference>
<reference evidence="8" key="1">
    <citation type="submission" date="2024-05" db="EMBL/GenBank/DDBJ databases">
        <title>Isolation and characterization of Sporomusa carbonis sp. nov., a carboxydotrophic hydrogenogen in the genus of Sporomusa isolated from a charcoal burning pile.</title>
        <authorList>
            <person name="Boeer T."/>
            <person name="Rosenbaum F."/>
            <person name="Eysell L."/>
            <person name="Mueller V."/>
            <person name="Daniel R."/>
            <person name="Poehlein A."/>
        </authorList>
    </citation>
    <scope>NUCLEOTIDE SEQUENCE [LARGE SCALE GENOMIC DNA]</scope>
    <source>
        <strain evidence="8">DSM 3132</strain>
    </source>
</reference>
<dbReference type="PROSITE" id="PS50110">
    <property type="entry name" value="RESPONSE_REGULATORY"/>
    <property type="match status" value="1"/>
</dbReference>
<protein>
    <submittedName>
        <fullName evidence="8">Oxygen regulatory protein NreC</fullName>
    </submittedName>
</protein>
<gene>
    <name evidence="8" type="primary">nreC_2</name>
    <name evidence="8" type="ORF">SPACI_049820</name>
</gene>
<feature type="modified residue" description="4-aspartylphosphate" evidence="5">
    <location>
        <position position="57"/>
    </location>
</feature>
<dbReference type="CDD" id="cd06170">
    <property type="entry name" value="LuxR_C_like"/>
    <property type="match status" value="1"/>
</dbReference>
<evidence type="ECO:0000313" key="9">
    <source>
        <dbReference type="Proteomes" id="UP000216052"/>
    </source>
</evidence>
<dbReference type="EMBL" id="CP155571">
    <property type="protein sequence ID" value="XFO74871.1"/>
    <property type="molecule type" value="Genomic_DNA"/>
</dbReference>
<dbReference type="InterPro" id="IPR001789">
    <property type="entry name" value="Sig_transdc_resp-reg_receiver"/>
</dbReference>
<keyword evidence="4" id="KW-0804">Transcription</keyword>
<dbReference type="RefSeq" id="WP_093794061.1">
    <property type="nucleotide sequence ID" value="NZ_CP155571.1"/>
</dbReference>
<feature type="domain" description="Response regulatory" evidence="7">
    <location>
        <begin position="6"/>
        <end position="122"/>
    </location>
</feature>
<dbReference type="PANTHER" id="PTHR43214:SF43">
    <property type="entry name" value="TWO-COMPONENT RESPONSE REGULATOR"/>
    <property type="match status" value="1"/>
</dbReference>
<evidence type="ECO:0000256" key="3">
    <source>
        <dbReference type="ARBA" id="ARBA00023125"/>
    </source>
</evidence>
<proteinExistence type="predicted"/>
<dbReference type="SUPFAM" id="SSF52172">
    <property type="entry name" value="CheY-like"/>
    <property type="match status" value="1"/>
</dbReference>